<protein>
    <recommendedName>
        <fullName evidence="4">Tail assembly protein</fullName>
    </recommendedName>
</protein>
<dbReference type="OrthoDB" id="8227988at2"/>
<keyword evidence="1" id="KW-0812">Transmembrane</keyword>
<name>A0A0D7EQI9_RHOPL</name>
<evidence type="ECO:0008006" key="4">
    <source>
        <dbReference type="Google" id="ProtNLM"/>
    </source>
</evidence>
<evidence type="ECO:0000313" key="3">
    <source>
        <dbReference type="Proteomes" id="UP000032515"/>
    </source>
</evidence>
<evidence type="ECO:0000256" key="1">
    <source>
        <dbReference type="SAM" id="Phobius"/>
    </source>
</evidence>
<gene>
    <name evidence="2" type="ORF">OO17_11855</name>
</gene>
<accession>A0A0D7EQI9</accession>
<dbReference type="AlphaFoldDB" id="A0A0D7EQI9"/>
<proteinExistence type="predicted"/>
<dbReference type="EMBL" id="JXXE01000233">
    <property type="protein sequence ID" value="KIZ43094.1"/>
    <property type="molecule type" value="Genomic_DNA"/>
</dbReference>
<feature type="transmembrane region" description="Helical" evidence="1">
    <location>
        <begin position="97"/>
        <end position="119"/>
    </location>
</feature>
<organism evidence="2 3">
    <name type="scientific">Rhodopseudomonas palustris</name>
    <dbReference type="NCBI Taxonomy" id="1076"/>
    <lineage>
        <taxon>Bacteria</taxon>
        <taxon>Pseudomonadati</taxon>
        <taxon>Pseudomonadota</taxon>
        <taxon>Alphaproteobacteria</taxon>
        <taxon>Hyphomicrobiales</taxon>
        <taxon>Nitrobacteraceae</taxon>
        <taxon>Rhodopseudomonas</taxon>
    </lineage>
</organism>
<dbReference type="Proteomes" id="UP000032515">
    <property type="component" value="Unassembled WGS sequence"/>
</dbReference>
<comment type="caution">
    <text evidence="2">The sequence shown here is derived from an EMBL/GenBank/DDBJ whole genome shotgun (WGS) entry which is preliminary data.</text>
</comment>
<feature type="transmembrane region" description="Helical" evidence="1">
    <location>
        <begin position="131"/>
        <end position="154"/>
    </location>
</feature>
<keyword evidence="1" id="KW-0472">Membrane</keyword>
<dbReference type="RefSeq" id="WP_044410556.1">
    <property type="nucleotide sequence ID" value="NZ_JXXE01000233.1"/>
</dbReference>
<keyword evidence="1" id="KW-1133">Transmembrane helix</keyword>
<evidence type="ECO:0000313" key="2">
    <source>
        <dbReference type="EMBL" id="KIZ43094.1"/>
    </source>
</evidence>
<reference evidence="2 3" key="1">
    <citation type="submission" date="2014-11" db="EMBL/GenBank/DDBJ databases">
        <title>Genomics and ecophysiology of heterotrophic nitrogen fixing bacteria isolated from estuarine surface water.</title>
        <authorList>
            <person name="Bentzon-Tilia M."/>
            <person name="Severin I."/>
            <person name="Hansen L.H."/>
            <person name="Riemann L."/>
        </authorList>
    </citation>
    <scope>NUCLEOTIDE SEQUENCE [LARGE SCALE GENOMIC DNA]</scope>
    <source>
        <strain evidence="2 3">BAL398</strain>
    </source>
</reference>
<dbReference type="PATRIC" id="fig|1076.23.peg.2430"/>
<sequence length="230" mass="23051">MMRTVHLHGKLKKQFGASHRFDVATAGEALRALNCAFPGDFVTALQTGSYQLVRGARHTGASLADLKLINHLKLGAADLHLIPAAKGAASSKGTAKVILGAALIGGAIFLSGGTLAAPLSLLSGPVLPGIGITWGNIAMVGLGITLAGASTLLAKPAATATDTEADKSKTLSGAGNNGIQGAGIQLIYGETMVVSTMISMDADIEDTGVYIDSSGSIADPYNSTPVGGIG</sequence>